<comment type="caution">
    <text evidence="1">The sequence shown here is derived from an EMBL/GenBank/DDBJ whole genome shotgun (WGS) entry which is preliminary data.</text>
</comment>
<organism evidence="1 2">
    <name type="scientific">Trifolium pratense</name>
    <name type="common">Red clover</name>
    <dbReference type="NCBI Taxonomy" id="57577"/>
    <lineage>
        <taxon>Eukaryota</taxon>
        <taxon>Viridiplantae</taxon>
        <taxon>Streptophyta</taxon>
        <taxon>Embryophyta</taxon>
        <taxon>Tracheophyta</taxon>
        <taxon>Spermatophyta</taxon>
        <taxon>Magnoliopsida</taxon>
        <taxon>eudicotyledons</taxon>
        <taxon>Gunneridae</taxon>
        <taxon>Pentapetalae</taxon>
        <taxon>rosids</taxon>
        <taxon>fabids</taxon>
        <taxon>Fabales</taxon>
        <taxon>Fabaceae</taxon>
        <taxon>Papilionoideae</taxon>
        <taxon>50 kb inversion clade</taxon>
        <taxon>NPAAA clade</taxon>
        <taxon>Hologalegina</taxon>
        <taxon>IRL clade</taxon>
        <taxon>Trifolieae</taxon>
        <taxon>Trifolium</taxon>
    </lineage>
</organism>
<name>A0ACB0M0M0_TRIPR</name>
<evidence type="ECO:0000313" key="1">
    <source>
        <dbReference type="EMBL" id="CAJ2675379.1"/>
    </source>
</evidence>
<dbReference type="Proteomes" id="UP001177021">
    <property type="component" value="Unassembled WGS sequence"/>
</dbReference>
<keyword evidence="2" id="KW-1185">Reference proteome</keyword>
<reference evidence="1" key="1">
    <citation type="submission" date="2023-10" db="EMBL/GenBank/DDBJ databases">
        <authorList>
            <person name="Rodriguez Cubillos JULIANA M."/>
            <person name="De Vega J."/>
        </authorList>
    </citation>
    <scope>NUCLEOTIDE SEQUENCE</scope>
</reference>
<sequence length="73" mass="8577">MKGLSEGQKGGLSAWEQAGAQEWLEVVTEDLEGSSPNRFFWCRLYFQFVRHIFDLFFLVLLLYNIMVANLLRF</sequence>
<protein>
    <submittedName>
        <fullName evidence="1">Uncharacterized protein</fullName>
    </submittedName>
</protein>
<dbReference type="EMBL" id="CASHSV030000716">
    <property type="protein sequence ID" value="CAJ2675379.1"/>
    <property type="molecule type" value="Genomic_DNA"/>
</dbReference>
<proteinExistence type="predicted"/>
<gene>
    <name evidence="1" type="ORF">MILVUS5_LOCUS38420</name>
</gene>
<accession>A0ACB0M0M0</accession>
<evidence type="ECO:0000313" key="2">
    <source>
        <dbReference type="Proteomes" id="UP001177021"/>
    </source>
</evidence>